<evidence type="ECO:0000313" key="5">
    <source>
        <dbReference type="Proteomes" id="UP000617734"/>
    </source>
</evidence>
<keyword evidence="2" id="KW-0472">Membrane</keyword>
<feature type="transmembrane region" description="Helical" evidence="2">
    <location>
        <begin position="40"/>
        <end position="61"/>
    </location>
</feature>
<gene>
    <name evidence="4" type="ORF">GCM10018781_35270</name>
</gene>
<keyword evidence="2" id="KW-0812">Transmembrane</keyword>
<feature type="domain" description="Putative sensor" evidence="3">
    <location>
        <begin position="48"/>
        <end position="238"/>
    </location>
</feature>
<feature type="transmembrane region" description="Helical" evidence="2">
    <location>
        <begin position="67"/>
        <end position="88"/>
    </location>
</feature>
<reference evidence="4" key="2">
    <citation type="submission" date="2020-09" db="EMBL/GenBank/DDBJ databases">
        <authorList>
            <person name="Sun Q."/>
            <person name="Ohkuma M."/>
        </authorList>
    </citation>
    <scope>NUCLEOTIDE SEQUENCE</scope>
    <source>
        <strain evidence="4">JCM 4646</strain>
    </source>
</reference>
<accession>A0A919KTX4</accession>
<dbReference type="RefSeq" id="WP_190211787.1">
    <property type="nucleotide sequence ID" value="NZ_BNBO01000017.1"/>
</dbReference>
<reference evidence="4" key="1">
    <citation type="journal article" date="2014" name="Int. J. Syst. Evol. Microbiol.">
        <title>Complete genome sequence of Corynebacterium casei LMG S-19264T (=DSM 44701T), isolated from a smear-ripened cheese.</title>
        <authorList>
            <consortium name="US DOE Joint Genome Institute (JGI-PGF)"/>
            <person name="Walter F."/>
            <person name="Albersmeier A."/>
            <person name="Kalinowski J."/>
            <person name="Ruckert C."/>
        </authorList>
    </citation>
    <scope>NUCLEOTIDE SEQUENCE</scope>
    <source>
        <strain evidence="4">JCM 4646</strain>
    </source>
</reference>
<organism evidence="4 5">
    <name type="scientific">Kitasatospora indigofera</name>
    <dbReference type="NCBI Taxonomy" id="67307"/>
    <lineage>
        <taxon>Bacteria</taxon>
        <taxon>Bacillati</taxon>
        <taxon>Actinomycetota</taxon>
        <taxon>Actinomycetes</taxon>
        <taxon>Kitasatosporales</taxon>
        <taxon>Streptomycetaceae</taxon>
        <taxon>Kitasatospora</taxon>
    </lineage>
</organism>
<dbReference type="EMBL" id="BNBO01000017">
    <property type="protein sequence ID" value="GHH72444.1"/>
    <property type="molecule type" value="Genomic_DNA"/>
</dbReference>
<keyword evidence="2" id="KW-1133">Transmembrane helix</keyword>
<feature type="transmembrane region" description="Helical" evidence="2">
    <location>
        <begin position="203"/>
        <end position="223"/>
    </location>
</feature>
<comment type="caution">
    <text evidence="4">The sequence shown here is derived from an EMBL/GenBank/DDBJ whole genome shotgun (WGS) entry which is preliminary data.</text>
</comment>
<dbReference type="InterPro" id="IPR025828">
    <property type="entry name" value="Put_sensor_dom"/>
</dbReference>
<feature type="region of interest" description="Disordered" evidence="1">
    <location>
        <begin position="1"/>
        <end position="26"/>
    </location>
</feature>
<sequence length="240" mass="25674">MISSSAQGGEYDGYQAHRPARGGGARPAPGFWRAPFSRSYLGEVGFTLGGLPIAVAGFVVAVTLFSLGLGTLVTVIGLPVLVALLGSARGFGALERARARGLLALDVADPAPVRPARPGFWAGVTGRLGDAAGWKAVLYLVLMFPWAIVSFTLSLTFLVTGWVVAAYPLYHWVFARWTPWPGYQLFDFTKDGRHHQYFVESPAQIAGMSLIGFVLVFLTPLLVRATTNVNRLAIRGLLGG</sequence>
<feature type="transmembrane region" description="Helical" evidence="2">
    <location>
        <begin position="137"/>
        <end position="170"/>
    </location>
</feature>
<name>A0A919KTX4_9ACTN</name>
<protein>
    <recommendedName>
        <fullName evidence="3">Putative sensor domain-containing protein</fullName>
    </recommendedName>
</protein>
<evidence type="ECO:0000256" key="1">
    <source>
        <dbReference type="SAM" id="MobiDB-lite"/>
    </source>
</evidence>
<evidence type="ECO:0000259" key="3">
    <source>
        <dbReference type="Pfam" id="PF13796"/>
    </source>
</evidence>
<dbReference type="GeneID" id="95353944"/>
<dbReference type="AlphaFoldDB" id="A0A919KTX4"/>
<proteinExistence type="predicted"/>
<evidence type="ECO:0000256" key="2">
    <source>
        <dbReference type="SAM" id="Phobius"/>
    </source>
</evidence>
<evidence type="ECO:0000313" key="4">
    <source>
        <dbReference type="EMBL" id="GHH72444.1"/>
    </source>
</evidence>
<dbReference type="Proteomes" id="UP000617734">
    <property type="component" value="Unassembled WGS sequence"/>
</dbReference>
<keyword evidence="5" id="KW-1185">Reference proteome</keyword>
<dbReference type="Pfam" id="PF13796">
    <property type="entry name" value="Sensor"/>
    <property type="match status" value="1"/>
</dbReference>